<dbReference type="GO" id="GO:0019901">
    <property type="term" value="F:protein kinase binding"/>
    <property type="evidence" value="ECO:0007669"/>
    <property type="project" value="InterPro"/>
</dbReference>
<protein>
    <recommendedName>
        <fullName evidence="1">Cyclin N-terminal domain-containing protein</fullName>
    </recommendedName>
</protein>
<dbReference type="CDD" id="cd20557">
    <property type="entry name" value="CYCLIN_ScPCL1-like"/>
    <property type="match status" value="1"/>
</dbReference>
<feature type="non-terminal residue" evidence="2">
    <location>
        <position position="178"/>
    </location>
</feature>
<proteinExistence type="predicted"/>
<gene>
    <name evidence="2" type="ORF">CANARDRAFT_185471</name>
</gene>
<feature type="domain" description="Cyclin N-terminal" evidence="1">
    <location>
        <begin position="51"/>
        <end position="154"/>
    </location>
</feature>
<dbReference type="STRING" id="983967.A0A1E4T2H6"/>
<evidence type="ECO:0000313" key="2">
    <source>
        <dbReference type="EMBL" id="ODV85922.1"/>
    </source>
</evidence>
<dbReference type="InterPro" id="IPR013922">
    <property type="entry name" value="Cyclin_PHO80-like"/>
</dbReference>
<sequence length="178" mass="20472">MSDLQAMYIFLRKSVSPDMIQFLVSTTNSVIAIPENYYPSPPNSPIDENYQSQKSIPDLYKFIEKLIIYTHVQTSTLMSTLVYLTRLRSILPPNSTGMETTRHRIFLGCLILAAKNLNDTSPMNKHWAKYTDGLLTLHDVNVLEMELIDYLGWDNLRITDKDLISNFGYFLTDIKAKL</sequence>
<dbReference type="GO" id="GO:0005634">
    <property type="term" value="C:nucleus"/>
    <property type="evidence" value="ECO:0007669"/>
    <property type="project" value="TreeGrafter"/>
</dbReference>
<dbReference type="InterPro" id="IPR036915">
    <property type="entry name" value="Cyclin-like_sf"/>
</dbReference>
<dbReference type="Gene3D" id="1.10.472.10">
    <property type="entry name" value="Cyclin-like"/>
    <property type="match status" value="1"/>
</dbReference>
<dbReference type="OrthoDB" id="10250320at2759"/>
<keyword evidence="3" id="KW-1185">Reference proteome</keyword>
<evidence type="ECO:0000259" key="1">
    <source>
        <dbReference type="Pfam" id="PF00134"/>
    </source>
</evidence>
<dbReference type="Proteomes" id="UP000094801">
    <property type="component" value="Unassembled WGS sequence"/>
</dbReference>
<dbReference type="SUPFAM" id="SSF47954">
    <property type="entry name" value="Cyclin-like"/>
    <property type="match status" value="1"/>
</dbReference>
<reference evidence="3" key="1">
    <citation type="submission" date="2016-04" db="EMBL/GenBank/DDBJ databases">
        <title>Comparative genomics of biotechnologically important yeasts.</title>
        <authorList>
            <consortium name="DOE Joint Genome Institute"/>
            <person name="Riley R."/>
            <person name="Haridas S."/>
            <person name="Wolfe K.H."/>
            <person name="Lopes M.R."/>
            <person name="Hittinger C.T."/>
            <person name="Goker M."/>
            <person name="Salamov A."/>
            <person name="Wisecaver J."/>
            <person name="Long T.M."/>
            <person name="Aerts A.L."/>
            <person name="Barry K."/>
            <person name="Choi C."/>
            <person name="Clum A."/>
            <person name="Coughlan A.Y."/>
            <person name="Deshpande S."/>
            <person name="Douglass A.P."/>
            <person name="Hanson S.J."/>
            <person name="Klenk H.-P."/>
            <person name="Labutti K."/>
            <person name="Lapidus A."/>
            <person name="Lindquist E."/>
            <person name="Lipzen A."/>
            <person name="Meier-Kolthoff J.P."/>
            <person name="Ohm R.A."/>
            <person name="Otillar R.P."/>
            <person name="Pangilinan J."/>
            <person name="Peng Y."/>
            <person name="Rokas A."/>
            <person name="Rosa C.A."/>
            <person name="Scheuner C."/>
            <person name="Sibirny A.A."/>
            <person name="Slot J.C."/>
            <person name="Stielow J.B."/>
            <person name="Sun H."/>
            <person name="Kurtzman C.P."/>
            <person name="Blackwell M."/>
            <person name="Grigoriev I.V."/>
            <person name="Jeffries T.W."/>
        </authorList>
    </citation>
    <scope>NUCLEOTIDE SEQUENCE [LARGE SCALE GENOMIC DNA]</scope>
    <source>
        <strain evidence="3">NRRL YB-2248</strain>
    </source>
</reference>
<evidence type="ECO:0000313" key="3">
    <source>
        <dbReference type="Proteomes" id="UP000094801"/>
    </source>
</evidence>
<dbReference type="GO" id="GO:0000307">
    <property type="term" value="C:cyclin-dependent protein kinase holoenzyme complex"/>
    <property type="evidence" value="ECO:0007669"/>
    <property type="project" value="TreeGrafter"/>
</dbReference>
<dbReference type="Pfam" id="PF00134">
    <property type="entry name" value="Cyclin_N"/>
    <property type="match status" value="1"/>
</dbReference>
<dbReference type="GO" id="GO:0016538">
    <property type="term" value="F:cyclin-dependent protein serine/threonine kinase regulator activity"/>
    <property type="evidence" value="ECO:0007669"/>
    <property type="project" value="TreeGrafter"/>
</dbReference>
<dbReference type="PANTHER" id="PTHR15615:SF10">
    <property type="entry name" value="PHO85 CYCLIN-2-RELATED"/>
    <property type="match status" value="1"/>
</dbReference>
<dbReference type="InterPro" id="IPR006671">
    <property type="entry name" value="Cyclin_N"/>
</dbReference>
<dbReference type="PANTHER" id="PTHR15615">
    <property type="match status" value="1"/>
</dbReference>
<accession>A0A1E4T2H6</accession>
<dbReference type="EMBL" id="KV453851">
    <property type="protein sequence ID" value="ODV85922.1"/>
    <property type="molecule type" value="Genomic_DNA"/>
</dbReference>
<organism evidence="2 3">
    <name type="scientific">[Candida] arabinofermentans NRRL YB-2248</name>
    <dbReference type="NCBI Taxonomy" id="983967"/>
    <lineage>
        <taxon>Eukaryota</taxon>
        <taxon>Fungi</taxon>
        <taxon>Dikarya</taxon>
        <taxon>Ascomycota</taxon>
        <taxon>Saccharomycotina</taxon>
        <taxon>Pichiomycetes</taxon>
        <taxon>Pichiales</taxon>
        <taxon>Pichiaceae</taxon>
        <taxon>Ogataea</taxon>
        <taxon>Ogataea/Candida clade</taxon>
    </lineage>
</organism>
<name>A0A1E4T2H6_9ASCO</name>
<dbReference type="AlphaFoldDB" id="A0A1E4T2H6"/>